<keyword evidence="1" id="KW-0812">Transmembrane</keyword>
<dbReference type="EMBL" id="JBHUDX010000031">
    <property type="protein sequence ID" value="MFD1659268.1"/>
    <property type="molecule type" value="Genomic_DNA"/>
</dbReference>
<accession>A0ABW4IQT9</accession>
<reference evidence="3" key="1">
    <citation type="journal article" date="2019" name="Int. J. Syst. Evol. Microbiol.">
        <title>The Global Catalogue of Microorganisms (GCM) 10K type strain sequencing project: providing services to taxonomists for standard genome sequencing and annotation.</title>
        <authorList>
            <consortium name="The Broad Institute Genomics Platform"/>
            <consortium name="The Broad Institute Genome Sequencing Center for Infectious Disease"/>
            <person name="Wu L."/>
            <person name="Ma J."/>
        </authorList>
    </citation>
    <scope>NUCLEOTIDE SEQUENCE [LARGE SCALE GENOMIC DNA]</scope>
    <source>
        <strain evidence="3">CGMCC 1.12470</strain>
    </source>
</reference>
<protein>
    <submittedName>
        <fullName evidence="2">Uncharacterized protein</fullName>
    </submittedName>
</protein>
<keyword evidence="1" id="KW-1133">Transmembrane helix</keyword>
<evidence type="ECO:0000256" key="1">
    <source>
        <dbReference type="SAM" id="Phobius"/>
    </source>
</evidence>
<keyword evidence="1" id="KW-0472">Membrane</keyword>
<dbReference type="PANTHER" id="PTHR42305">
    <property type="entry name" value="MEMBRANE PROTEIN RV1733C-RELATED"/>
    <property type="match status" value="1"/>
</dbReference>
<dbReference type="Proteomes" id="UP001597261">
    <property type="component" value="Unassembled WGS sequence"/>
</dbReference>
<feature type="transmembrane region" description="Helical" evidence="1">
    <location>
        <begin position="146"/>
        <end position="168"/>
    </location>
</feature>
<name>A0ABW4IQT9_9ACTN</name>
<dbReference type="PANTHER" id="PTHR42305:SF1">
    <property type="entry name" value="MEMBRANE PROTEIN RV1733C-RELATED"/>
    <property type="match status" value="1"/>
</dbReference>
<comment type="caution">
    <text evidence="2">The sequence shown here is derived from an EMBL/GenBank/DDBJ whole genome shotgun (WGS) entry which is preliminary data.</text>
</comment>
<evidence type="ECO:0000313" key="2">
    <source>
        <dbReference type="EMBL" id="MFD1659268.1"/>
    </source>
</evidence>
<proteinExistence type="predicted"/>
<dbReference type="RefSeq" id="WP_381082250.1">
    <property type="nucleotide sequence ID" value="NZ_JBHUDX010000031.1"/>
</dbReference>
<evidence type="ECO:0000313" key="3">
    <source>
        <dbReference type="Proteomes" id="UP001597261"/>
    </source>
</evidence>
<sequence>MATTRRTTARNRWLWRWRRNSLRRRSDRVEAWIVLVTWFFVLLAGAFAGQAAAGAVQDGLDARRAQSSPVRAVLAEDAAKRPQTTPYADGAVWAQVRWTAADGSARTGLAKVGADSKAGSTTTVWTDRTGELVPRPATAAEARLQALLLGALAGLGAAGGVLAGGWLVRGRLERRRLQAWDREWEQIGPRWRRTIG</sequence>
<gene>
    <name evidence="2" type="ORF">ACFSL4_13910</name>
</gene>
<keyword evidence="3" id="KW-1185">Reference proteome</keyword>
<organism evidence="2 3">
    <name type="scientific">Streptomyces caeni</name>
    <dbReference type="NCBI Taxonomy" id="2307231"/>
    <lineage>
        <taxon>Bacteria</taxon>
        <taxon>Bacillati</taxon>
        <taxon>Actinomycetota</taxon>
        <taxon>Actinomycetes</taxon>
        <taxon>Kitasatosporales</taxon>
        <taxon>Streptomycetaceae</taxon>
        <taxon>Streptomyces</taxon>
    </lineage>
</organism>
<dbReference type="InterPro" id="IPR039708">
    <property type="entry name" value="MT1774/Rv1733c-like"/>
</dbReference>